<dbReference type="Proteomes" id="UP001283361">
    <property type="component" value="Unassembled WGS sequence"/>
</dbReference>
<gene>
    <name evidence="1" type="ORF">RRG08_064617</name>
</gene>
<comment type="caution">
    <text evidence="1">The sequence shown here is derived from an EMBL/GenBank/DDBJ whole genome shotgun (WGS) entry which is preliminary data.</text>
</comment>
<proteinExistence type="predicted"/>
<protein>
    <submittedName>
        <fullName evidence="1">Uncharacterized protein</fullName>
    </submittedName>
</protein>
<keyword evidence="2" id="KW-1185">Reference proteome</keyword>
<accession>A0AAE1B9K7</accession>
<evidence type="ECO:0000313" key="1">
    <source>
        <dbReference type="EMBL" id="KAK3802023.1"/>
    </source>
</evidence>
<name>A0AAE1B9K7_9GAST</name>
<reference evidence="1" key="1">
    <citation type="journal article" date="2023" name="G3 (Bethesda)">
        <title>A reference genome for the long-term kleptoplast-retaining sea slug Elysia crispata morphotype clarki.</title>
        <authorList>
            <person name="Eastman K.E."/>
            <person name="Pendleton A.L."/>
            <person name="Shaikh M.A."/>
            <person name="Suttiyut T."/>
            <person name="Ogas R."/>
            <person name="Tomko P."/>
            <person name="Gavelis G."/>
            <person name="Widhalm J.R."/>
            <person name="Wisecaver J.H."/>
        </authorList>
    </citation>
    <scope>NUCLEOTIDE SEQUENCE</scope>
    <source>
        <strain evidence="1">ECLA1</strain>
    </source>
</reference>
<dbReference type="EMBL" id="JAWDGP010000269">
    <property type="protein sequence ID" value="KAK3802023.1"/>
    <property type="molecule type" value="Genomic_DNA"/>
</dbReference>
<dbReference type="AlphaFoldDB" id="A0AAE1B9K7"/>
<sequence length="112" mass="12700">MDEHRSGKQSVRLRLRKSLVHRRPGHAAPSINYSQVPRQEIPGSPPCCTYTAVLLFWSFREQLKHATYLSLGNSSDPFAERSTDSSARADLYYRHTQLSPLVSVLGNLTQIF</sequence>
<organism evidence="1 2">
    <name type="scientific">Elysia crispata</name>
    <name type="common">lettuce slug</name>
    <dbReference type="NCBI Taxonomy" id="231223"/>
    <lineage>
        <taxon>Eukaryota</taxon>
        <taxon>Metazoa</taxon>
        <taxon>Spiralia</taxon>
        <taxon>Lophotrochozoa</taxon>
        <taxon>Mollusca</taxon>
        <taxon>Gastropoda</taxon>
        <taxon>Heterobranchia</taxon>
        <taxon>Euthyneura</taxon>
        <taxon>Panpulmonata</taxon>
        <taxon>Sacoglossa</taxon>
        <taxon>Placobranchoidea</taxon>
        <taxon>Plakobranchidae</taxon>
        <taxon>Elysia</taxon>
    </lineage>
</organism>
<evidence type="ECO:0000313" key="2">
    <source>
        <dbReference type="Proteomes" id="UP001283361"/>
    </source>
</evidence>